<evidence type="ECO:0000259" key="3">
    <source>
        <dbReference type="Pfam" id="PF21447"/>
    </source>
</evidence>
<evidence type="ECO:0000259" key="2">
    <source>
        <dbReference type="Pfam" id="PF02541"/>
    </source>
</evidence>
<dbReference type="InterPro" id="IPR003695">
    <property type="entry name" value="Ppx_GppA_N"/>
</dbReference>
<dbReference type="InterPro" id="IPR050273">
    <property type="entry name" value="GppA/Ppx_hydrolase"/>
</dbReference>
<dbReference type="EC" id="3.6.1.11" evidence="4"/>
<protein>
    <submittedName>
        <fullName evidence="4">Exopolyphosphatase / guanosine-5'-triphosphate,3'-diphosphate pyrophosphatase</fullName>
        <ecNumber evidence="4">3.6.1.11</ecNumber>
        <ecNumber evidence="4">3.6.1.40</ecNumber>
    </submittedName>
</protein>
<reference evidence="4 5" key="1">
    <citation type="journal article" date="2022" name="IScience">
        <title>An ultrasensitive nanofiber-based assay for enzymatic hydrolysis and deep-sea microbial degradation of cellulose.</title>
        <authorList>
            <person name="Tsudome M."/>
            <person name="Tachioka M."/>
            <person name="Miyazaki M."/>
            <person name="Uchimura K."/>
            <person name="Tsuda M."/>
            <person name="Takaki Y."/>
            <person name="Deguchi S."/>
        </authorList>
    </citation>
    <scope>NUCLEOTIDE SEQUENCE [LARGE SCALE GENOMIC DNA]</scope>
    <source>
        <strain evidence="4 5">GE09</strain>
    </source>
</reference>
<feature type="domain" description="Ppx/GppA phosphatase C-terminal" evidence="3">
    <location>
        <begin position="309"/>
        <end position="479"/>
    </location>
</feature>
<sequence length="498" mass="55147">MNTAPHIDNSYFAAVDLGSNSFHLLVARFDNGFLEKVDREKDMVQLAQGLQEDGNLSQDARERALACLSRFSERLRDIPAAQVRVVGTKTLRDADAAGDFLMQAEEALGHPIAIISGYEEARLVYSGLSHSVINDNNLRLVIDIGGASTEFIIGCDHSPELLESLDFGCVAITREFLSDGITRKNLHTAYIAICERIEYIRAAYIQHGWSMVYGTSGTMRAIAELTQPQDGGAVINSSSLNQLITDMENDGGISKGDFSKQRRAVLPAGIIILKAIFDELHIETLHVADATLKEGLIFDTVGRLGEDDIRNRAIDKLQQQYRVDTQHATRVSHLALHLWRQIDGPVLPGASRTKLLSWAAELHEIGLGISHSGYHHHGHYVLQFSDIAGFGRYEQHLLAELVGCHRKKIIGKLDKQDPRVFNAMMPLLTCLRIAIILHRGRDGIDSTVDIELDNNLIKLTFSPSWLDEQPLTKAGLTQEARYLNAVGFNLQFGPMTAP</sequence>
<evidence type="ECO:0000313" key="5">
    <source>
        <dbReference type="Proteomes" id="UP001320119"/>
    </source>
</evidence>
<dbReference type="GO" id="GO:0006798">
    <property type="term" value="P:polyphosphate catabolic process"/>
    <property type="evidence" value="ECO:0007669"/>
    <property type="project" value="TreeGrafter"/>
</dbReference>
<dbReference type="GO" id="GO:0008894">
    <property type="term" value="F:guanosine-5'-triphosphate,3'-diphosphate diphosphatase activity"/>
    <property type="evidence" value="ECO:0007669"/>
    <property type="project" value="UniProtKB-EC"/>
</dbReference>
<dbReference type="EC" id="3.6.1.40" evidence="4"/>
<dbReference type="FunFam" id="3.30.420.40:FF:000023">
    <property type="entry name" value="Guanosine-5'-triphosphate,3'-diphosphate pyrophosphatase"/>
    <property type="match status" value="1"/>
</dbReference>
<proteinExistence type="predicted"/>
<dbReference type="RefSeq" id="WP_236982308.1">
    <property type="nucleotide sequence ID" value="NZ_AP023086.1"/>
</dbReference>
<dbReference type="PANTHER" id="PTHR30005">
    <property type="entry name" value="EXOPOLYPHOSPHATASE"/>
    <property type="match status" value="1"/>
</dbReference>
<dbReference type="EMBL" id="AP023086">
    <property type="protein sequence ID" value="BCD98143.1"/>
    <property type="molecule type" value="Genomic_DNA"/>
</dbReference>
<dbReference type="InterPro" id="IPR048950">
    <property type="entry name" value="Ppx_GppA_C"/>
</dbReference>
<dbReference type="AlphaFoldDB" id="A0AAN1WIC5"/>
<keyword evidence="1 4" id="KW-0378">Hydrolase</keyword>
<keyword evidence="5" id="KW-1185">Reference proteome</keyword>
<dbReference type="GO" id="GO:0004309">
    <property type="term" value="F:exopolyphosphatase activity"/>
    <property type="evidence" value="ECO:0007669"/>
    <property type="project" value="UniProtKB-EC"/>
</dbReference>
<dbReference type="CDD" id="cd24053">
    <property type="entry name" value="ASKHA_NBD_EcPPX-GppA-like"/>
    <property type="match status" value="1"/>
</dbReference>
<dbReference type="Gene3D" id="1.10.3210.10">
    <property type="entry name" value="Hypothetical protein af1432"/>
    <property type="match status" value="1"/>
</dbReference>
<dbReference type="PANTHER" id="PTHR30005:SF14">
    <property type="entry name" value="EXOPOLYPHOSPHATASE"/>
    <property type="match status" value="1"/>
</dbReference>
<accession>A0AAN1WIC5</accession>
<dbReference type="Pfam" id="PF21447">
    <property type="entry name" value="Ppx-GppA_III"/>
    <property type="match status" value="1"/>
</dbReference>
<evidence type="ECO:0000256" key="1">
    <source>
        <dbReference type="ARBA" id="ARBA00022801"/>
    </source>
</evidence>
<name>A0AAN1WIC5_9GAMM</name>
<dbReference type="Gene3D" id="3.30.420.150">
    <property type="entry name" value="Exopolyphosphatase. Domain 2"/>
    <property type="match status" value="1"/>
</dbReference>
<dbReference type="InterPro" id="IPR043129">
    <property type="entry name" value="ATPase_NBD"/>
</dbReference>
<dbReference type="SUPFAM" id="SSF109604">
    <property type="entry name" value="HD-domain/PDEase-like"/>
    <property type="match status" value="1"/>
</dbReference>
<dbReference type="Gene3D" id="3.30.420.40">
    <property type="match status" value="1"/>
</dbReference>
<dbReference type="PIRSF" id="PIRSF001267">
    <property type="entry name" value="Pyrophosphatase_GppA_Ppx"/>
    <property type="match status" value="1"/>
</dbReference>
<dbReference type="Pfam" id="PF02541">
    <property type="entry name" value="Ppx-GppA"/>
    <property type="match status" value="1"/>
</dbReference>
<dbReference type="SUPFAM" id="SSF53067">
    <property type="entry name" value="Actin-like ATPase domain"/>
    <property type="match status" value="2"/>
</dbReference>
<dbReference type="KEGG" id="marq:MARGE09_P2344"/>
<evidence type="ECO:0000313" key="4">
    <source>
        <dbReference type="EMBL" id="BCD98143.1"/>
    </source>
</evidence>
<gene>
    <name evidence="4" type="ORF">MARGE09_P2344</name>
</gene>
<dbReference type="InterPro" id="IPR030673">
    <property type="entry name" value="PyroPPase_GppA_Ppx"/>
</dbReference>
<dbReference type="Proteomes" id="UP001320119">
    <property type="component" value="Chromosome"/>
</dbReference>
<organism evidence="4 5">
    <name type="scientific">Marinagarivorans cellulosilyticus</name>
    <dbReference type="NCBI Taxonomy" id="2721545"/>
    <lineage>
        <taxon>Bacteria</taxon>
        <taxon>Pseudomonadati</taxon>
        <taxon>Pseudomonadota</taxon>
        <taxon>Gammaproteobacteria</taxon>
        <taxon>Cellvibrionales</taxon>
        <taxon>Cellvibrionaceae</taxon>
        <taxon>Marinagarivorans</taxon>
    </lineage>
</organism>
<feature type="domain" description="Ppx/GppA phosphatase N-terminal" evidence="2">
    <location>
        <begin position="25"/>
        <end position="302"/>
    </location>
</feature>